<organism evidence="1">
    <name type="scientific">Vibrio coralliilyticus</name>
    <dbReference type="NCBI Taxonomy" id="190893"/>
    <lineage>
        <taxon>Bacteria</taxon>
        <taxon>Pseudomonadati</taxon>
        <taxon>Pseudomonadota</taxon>
        <taxon>Gammaproteobacteria</taxon>
        <taxon>Vibrionales</taxon>
        <taxon>Vibrionaceae</taxon>
        <taxon>Vibrio</taxon>
    </lineage>
</organism>
<reference evidence="1" key="1">
    <citation type="journal article" date="2015" name="BMC Genomics">
        <title>Genome mining reveals unlocked bioactive potential of marine Gram-negative bacteria.</title>
        <authorList>
            <person name="Machado H."/>
            <person name="Sonnenschein E.C."/>
            <person name="Melchiorsen J."/>
            <person name="Gram L."/>
        </authorList>
    </citation>
    <scope>NUCLEOTIDE SEQUENCE</scope>
    <source>
        <strain evidence="1">S2052</strain>
    </source>
</reference>
<protein>
    <submittedName>
        <fullName evidence="1">Uncharacterized protein</fullName>
    </submittedName>
</protein>
<dbReference type="EMBL" id="JXXR01000029">
    <property type="protein sequence ID" value="KJY67085.1"/>
    <property type="molecule type" value="Genomic_DNA"/>
</dbReference>
<proteinExistence type="predicted"/>
<accession>A0A837FZF9</accession>
<sequence length="197" mass="22375">MIQQSLLSHLAGQHDFSKANQVIAMPQAKPFVHSWLTLDLSLSLAQSSDIEDIHFASPYRHNDEYLKFVSKSASVEPCDKRYASKADLRISTPGKNLWFEFHVLHQDELASKKDRNKLYDDTKRVAALRKSLPEDEVMLLVGLWGSFSGEDIKYFEPLDNNTQCAYVLDTSLTGSTQIARLSHMKKEGEPRFLLAAF</sequence>
<dbReference type="AlphaFoldDB" id="A0A837FZF9"/>
<dbReference type="RefSeq" id="WP_021456131.1">
    <property type="nucleotide sequence ID" value="NZ_CP063052.1"/>
</dbReference>
<evidence type="ECO:0000313" key="1">
    <source>
        <dbReference type="EMBL" id="KJY67085.1"/>
    </source>
</evidence>
<name>A0A837FZF9_9VIBR</name>
<gene>
    <name evidence="1" type="ORF">TW71_23195</name>
</gene>
<comment type="caution">
    <text evidence="1">The sequence shown here is derived from an EMBL/GenBank/DDBJ whole genome shotgun (WGS) entry which is preliminary data.</text>
</comment>